<dbReference type="InterPro" id="IPR010349">
    <property type="entry name" value="Asparaginase_II"/>
</dbReference>
<dbReference type="Proteomes" id="UP000294508">
    <property type="component" value="Unassembled WGS sequence"/>
</dbReference>
<dbReference type="Pfam" id="PF06089">
    <property type="entry name" value="Asparaginase_II"/>
    <property type="match status" value="1"/>
</dbReference>
<dbReference type="EMBL" id="SLWN01000001">
    <property type="protein sequence ID" value="TCO35882.1"/>
    <property type="molecule type" value="Genomic_DNA"/>
</dbReference>
<name>A0A4R2HWQ7_9ACTN</name>
<protein>
    <submittedName>
        <fullName evidence="1">Asparaginase</fullName>
    </submittedName>
</protein>
<evidence type="ECO:0000313" key="2">
    <source>
        <dbReference type="Proteomes" id="UP000294508"/>
    </source>
</evidence>
<dbReference type="PANTHER" id="PTHR42110:SF1">
    <property type="entry name" value="L-ASPARAGINASE, PUTATIVE (AFU_ORTHOLOGUE AFUA_3G11890)-RELATED"/>
    <property type="match status" value="1"/>
</dbReference>
<gene>
    <name evidence="1" type="ORF">EV652_101768</name>
</gene>
<dbReference type="RefSeq" id="WP_132207508.1">
    <property type="nucleotide sequence ID" value="NZ_SLWN01000001.1"/>
</dbReference>
<sequence>MTKGVPGLESVRELAAVVRGGFVESRHFGIAVAVDPGGTPIVTVGDVDAVVLPRSTTKPLQAVGCIAAGASLSGEETAITAGSHTGEDRHVAVVDRMLAAAGLDRGDLMCPPDLPQDEETRNRLIATGIGPSRVLMNCSGKHAAMLAATVATGNDTSDYLDPAGPVQKAVTAEIERLTGATTGIVTVDGCGAPLVGVPLRGLAVSFGRLATAAEGTAEHQVAEAMRQFPEHVGGRGHQNSLVMQALPGVIAKGGAEGVIAMAAPDGHAVAVKVIDGNQRATTALGLMLLSMCGVDVTAAAELLEVPVLGGGQPVGAIELQLQPARRGRSSSR</sequence>
<proteinExistence type="predicted"/>
<organism evidence="1 2">
    <name type="scientific">Kribbella steppae</name>
    <dbReference type="NCBI Taxonomy" id="2512223"/>
    <lineage>
        <taxon>Bacteria</taxon>
        <taxon>Bacillati</taxon>
        <taxon>Actinomycetota</taxon>
        <taxon>Actinomycetes</taxon>
        <taxon>Propionibacteriales</taxon>
        <taxon>Kribbellaceae</taxon>
        <taxon>Kribbella</taxon>
    </lineage>
</organism>
<evidence type="ECO:0000313" key="1">
    <source>
        <dbReference type="EMBL" id="TCO35882.1"/>
    </source>
</evidence>
<reference evidence="1 2" key="1">
    <citation type="journal article" date="2015" name="Stand. Genomic Sci.">
        <title>Genomic Encyclopedia of Bacterial and Archaeal Type Strains, Phase III: the genomes of soil and plant-associated and newly described type strains.</title>
        <authorList>
            <person name="Whitman W.B."/>
            <person name="Woyke T."/>
            <person name="Klenk H.P."/>
            <person name="Zhou Y."/>
            <person name="Lilburn T.G."/>
            <person name="Beck B.J."/>
            <person name="De Vos P."/>
            <person name="Vandamme P."/>
            <person name="Eisen J.A."/>
            <person name="Garrity G."/>
            <person name="Hugenholtz P."/>
            <person name="Kyrpides N.C."/>
        </authorList>
    </citation>
    <scope>NUCLEOTIDE SEQUENCE [LARGE SCALE GENOMIC DNA]</scope>
    <source>
        <strain evidence="1 2">VKM Ac-2572</strain>
    </source>
</reference>
<keyword evidence="2" id="KW-1185">Reference proteome</keyword>
<comment type="caution">
    <text evidence="1">The sequence shown here is derived from an EMBL/GenBank/DDBJ whole genome shotgun (WGS) entry which is preliminary data.</text>
</comment>
<accession>A0A4R2HWQ7</accession>
<dbReference type="OrthoDB" id="9780674at2"/>
<dbReference type="PANTHER" id="PTHR42110">
    <property type="entry name" value="L-ASPARAGINASE, PUTATIVE (AFU_ORTHOLOGUE AFUA_3G11890)-RELATED"/>
    <property type="match status" value="1"/>
</dbReference>
<dbReference type="AlphaFoldDB" id="A0A4R2HWQ7"/>